<organism evidence="2 3">
    <name type="scientific">Brassica cretica</name>
    <name type="common">Mustard</name>
    <dbReference type="NCBI Taxonomy" id="69181"/>
    <lineage>
        <taxon>Eukaryota</taxon>
        <taxon>Viridiplantae</taxon>
        <taxon>Streptophyta</taxon>
        <taxon>Embryophyta</taxon>
        <taxon>Tracheophyta</taxon>
        <taxon>Spermatophyta</taxon>
        <taxon>Magnoliopsida</taxon>
        <taxon>eudicotyledons</taxon>
        <taxon>Gunneridae</taxon>
        <taxon>Pentapetalae</taxon>
        <taxon>rosids</taxon>
        <taxon>malvids</taxon>
        <taxon>Brassicales</taxon>
        <taxon>Brassicaceae</taxon>
        <taxon>Brassiceae</taxon>
        <taxon>Brassica</taxon>
    </lineage>
</organism>
<evidence type="ECO:0000313" key="2">
    <source>
        <dbReference type="EMBL" id="KAF3515580.1"/>
    </source>
</evidence>
<reference evidence="2 3" key="1">
    <citation type="journal article" date="2020" name="BMC Genomics">
        <title>Intraspecific diversification of the crop wild relative Brassica cretica Lam. using demographic model selection.</title>
        <authorList>
            <person name="Kioukis A."/>
            <person name="Michalopoulou V.A."/>
            <person name="Briers L."/>
            <person name="Pirintsos S."/>
            <person name="Studholme D.J."/>
            <person name="Pavlidis P."/>
            <person name="Sarris P.F."/>
        </authorList>
    </citation>
    <scope>NUCLEOTIDE SEQUENCE [LARGE SCALE GENOMIC DNA]</scope>
    <source>
        <strain evidence="3">cv. PFS-1207/04</strain>
    </source>
</reference>
<evidence type="ECO:0000313" key="3">
    <source>
        <dbReference type="Proteomes" id="UP000266723"/>
    </source>
</evidence>
<feature type="compositionally biased region" description="Polar residues" evidence="1">
    <location>
        <begin position="58"/>
        <end position="73"/>
    </location>
</feature>
<protein>
    <submittedName>
        <fullName evidence="2">Uncharacterized protein</fullName>
    </submittedName>
</protein>
<dbReference type="Proteomes" id="UP000266723">
    <property type="component" value="Unassembled WGS sequence"/>
</dbReference>
<name>A0ABQ7AMH4_BRACR</name>
<feature type="region of interest" description="Disordered" evidence="1">
    <location>
        <begin position="24"/>
        <end position="74"/>
    </location>
</feature>
<evidence type="ECO:0000256" key="1">
    <source>
        <dbReference type="SAM" id="MobiDB-lite"/>
    </source>
</evidence>
<proteinExistence type="predicted"/>
<sequence length="144" mass="15549">MKKVADVLTSGGIAGCSSADFAFANTAVPQPPPHPTDLGFPLTDRQLQRTWRNPPIQPSTLGNKSPSLASSDSEIGIDEVQSQQCVTTLNCYQPNEIGVDGLFTDFTGSLHNYQEWTSPLSETSKSPRQLLSQIASLVLPYEKA</sequence>
<gene>
    <name evidence="2" type="ORF">DY000_02062482</name>
</gene>
<dbReference type="EMBL" id="QGKV02001556">
    <property type="protein sequence ID" value="KAF3515580.1"/>
    <property type="molecule type" value="Genomic_DNA"/>
</dbReference>
<accession>A0ABQ7AMH4</accession>
<comment type="caution">
    <text evidence="2">The sequence shown here is derived from an EMBL/GenBank/DDBJ whole genome shotgun (WGS) entry which is preliminary data.</text>
</comment>
<keyword evidence="3" id="KW-1185">Reference proteome</keyword>